<evidence type="ECO:0000256" key="2">
    <source>
        <dbReference type="ARBA" id="ARBA00022679"/>
    </source>
</evidence>
<comment type="catalytic activity">
    <reaction evidence="3">
        <text>adenosine + phosphate = alpha-D-ribose 1-phosphate + adenine</text>
        <dbReference type="Rhea" id="RHEA:27642"/>
        <dbReference type="ChEBI" id="CHEBI:16335"/>
        <dbReference type="ChEBI" id="CHEBI:16708"/>
        <dbReference type="ChEBI" id="CHEBI:43474"/>
        <dbReference type="ChEBI" id="CHEBI:57720"/>
        <dbReference type="EC" id="2.4.2.1"/>
    </reaction>
</comment>
<proteinExistence type="inferred from homology"/>
<comment type="catalytic activity">
    <reaction evidence="3">
        <text>thymidine + phosphate = 2-deoxy-alpha-D-ribose 1-phosphate + thymine</text>
        <dbReference type="Rhea" id="RHEA:16037"/>
        <dbReference type="ChEBI" id="CHEBI:17748"/>
        <dbReference type="ChEBI" id="CHEBI:17821"/>
        <dbReference type="ChEBI" id="CHEBI:43474"/>
        <dbReference type="ChEBI" id="CHEBI:57259"/>
        <dbReference type="EC" id="2.4.2.2"/>
    </reaction>
</comment>
<keyword evidence="2 3" id="KW-0808">Transferase</keyword>
<evidence type="ECO:0000256" key="1">
    <source>
        <dbReference type="ARBA" id="ARBA00022676"/>
    </source>
</evidence>
<sequence length="94" mass="10055">MLQVNEYFDGKVKSIGFANGADARATVGVMAPGEYTFNTGAPELMVVIRGALTVLLPGQTEWVTFAAGQQFDVPGNSSFQLQVASDTAYLCEFK</sequence>
<evidence type="ECO:0000313" key="5">
    <source>
        <dbReference type="Proteomes" id="UP001501321"/>
    </source>
</evidence>
<comment type="catalytic activity">
    <reaction evidence="3">
        <text>xanthosine + phosphate = alpha-D-ribose 1-phosphate + xanthine</text>
        <dbReference type="Rhea" id="RHEA:27638"/>
        <dbReference type="ChEBI" id="CHEBI:17712"/>
        <dbReference type="ChEBI" id="CHEBI:18107"/>
        <dbReference type="ChEBI" id="CHEBI:43474"/>
        <dbReference type="ChEBI" id="CHEBI:57720"/>
        <dbReference type="EC" id="2.4.2.1"/>
    </reaction>
</comment>
<dbReference type="CDD" id="cd20296">
    <property type="entry name" value="cupin_PpnP-like"/>
    <property type="match status" value="1"/>
</dbReference>
<comment type="function">
    <text evidence="3">Catalyzes the phosphorolysis of diverse nucleosides, yielding D-ribose 1-phosphate and the respective free bases. Can use uridine, adenosine, guanosine, cytidine, thymidine, inosine and xanthosine as substrates. Also catalyzes the reverse reactions.</text>
</comment>
<accession>A0ABP8Q0C1</accession>
<evidence type="ECO:0000256" key="3">
    <source>
        <dbReference type="HAMAP-Rule" id="MF_01537"/>
    </source>
</evidence>
<keyword evidence="5" id="KW-1185">Reference proteome</keyword>
<comment type="similarity">
    <text evidence="3">Belongs to the nucleoside phosphorylase PpnP family.</text>
</comment>
<dbReference type="Pfam" id="PF06865">
    <property type="entry name" value="Ppnp"/>
    <property type="match status" value="1"/>
</dbReference>
<name>A0ABP8Q0C1_9GAMM</name>
<dbReference type="Gene3D" id="2.60.120.10">
    <property type="entry name" value="Jelly Rolls"/>
    <property type="match status" value="1"/>
</dbReference>
<dbReference type="SUPFAM" id="SSF51182">
    <property type="entry name" value="RmlC-like cupins"/>
    <property type="match status" value="1"/>
</dbReference>
<dbReference type="HAMAP" id="MF_01537">
    <property type="entry name" value="Nucleos_phosphorylase_PpnP"/>
    <property type="match status" value="1"/>
</dbReference>
<dbReference type="RefSeq" id="WP_345010316.1">
    <property type="nucleotide sequence ID" value="NZ_BAABFC010000004.1"/>
</dbReference>
<comment type="caution">
    <text evidence="4">The sequence shown here is derived from an EMBL/GenBank/DDBJ whole genome shotgun (WGS) entry which is preliminary data.</text>
</comment>
<comment type="catalytic activity">
    <reaction evidence="3">
        <text>inosine + phosphate = alpha-D-ribose 1-phosphate + hypoxanthine</text>
        <dbReference type="Rhea" id="RHEA:27646"/>
        <dbReference type="ChEBI" id="CHEBI:17368"/>
        <dbReference type="ChEBI" id="CHEBI:17596"/>
        <dbReference type="ChEBI" id="CHEBI:43474"/>
        <dbReference type="ChEBI" id="CHEBI:57720"/>
        <dbReference type="EC" id="2.4.2.1"/>
    </reaction>
</comment>
<comment type="catalytic activity">
    <reaction evidence="3">
        <text>guanosine + phosphate = alpha-D-ribose 1-phosphate + guanine</text>
        <dbReference type="Rhea" id="RHEA:13233"/>
        <dbReference type="ChEBI" id="CHEBI:16235"/>
        <dbReference type="ChEBI" id="CHEBI:16750"/>
        <dbReference type="ChEBI" id="CHEBI:43474"/>
        <dbReference type="ChEBI" id="CHEBI:57720"/>
        <dbReference type="EC" id="2.4.2.1"/>
    </reaction>
</comment>
<comment type="catalytic activity">
    <reaction evidence="3">
        <text>a purine D-ribonucleoside + phosphate = a purine nucleobase + alpha-D-ribose 1-phosphate</text>
        <dbReference type="Rhea" id="RHEA:19805"/>
        <dbReference type="ChEBI" id="CHEBI:26386"/>
        <dbReference type="ChEBI" id="CHEBI:43474"/>
        <dbReference type="ChEBI" id="CHEBI:57720"/>
        <dbReference type="ChEBI" id="CHEBI:142355"/>
        <dbReference type="EC" id="2.4.2.1"/>
    </reaction>
</comment>
<comment type="catalytic activity">
    <reaction evidence="3">
        <text>cytidine + phosphate = cytosine + alpha-D-ribose 1-phosphate</text>
        <dbReference type="Rhea" id="RHEA:52540"/>
        <dbReference type="ChEBI" id="CHEBI:16040"/>
        <dbReference type="ChEBI" id="CHEBI:17562"/>
        <dbReference type="ChEBI" id="CHEBI:43474"/>
        <dbReference type="ChEBI" id="CHEBI:57720"/>
        <dbReference type="EC" id="2.4.2.2"/>
    </reaction>
</comment>
<organism evidence="4 5">
    <name type="scientific">Pseudaeromonas paramecii</name>
    <dbReference type="NCBI Taxonomy" id="2138166"/>
    <lineage>
        <taxon>Bacteria</taxon>
        <taxon>Pseudomonadati</taxon>
        <taxon>Pseudomonadota</taxon>
        <taxon>Gammaproteobacteria</taxon>
        <taxon>Aeromonadales</taxon>
        <taxon>Aeromonadaceae</taxon>
        <taxon>Pseudaeromonas</taxon>
    </lineage>
</organism>
<dbReference type="EMBL" id="BAABFC010000004">
    <property type="protein sequence ID" value="GAA4495209.1"/>
    <property type="molecule type" value="Genomic_DNA"/>
</dbReference>
<dbReference type="InterPro" id="IPR011051">
    <property type="entry name" value="RmlC_Cupin_sf"/>
</dbReference>
<dbReference type="PANTHER" id="PTHR36540:SF1">
    <property type="entry name" value="PYRIMIDINE_PURINE NUCLEOSIDE PHOSPHORYLASE"/>
    <property type="match status" value="1"/>
</dbReference>
<dbReference type="InterPro" id="IPR009664">
    <property type="entry name" value="Ppnp"/>
</dbReference>
<gene>
    <name evidence="3 4" type="primary">ppnP</name>
    <name evidence="4" type="ORF">GCM10023095_08120</name>
</gene>
<dbReference type="PANTHER" id="PTHR36540">
    <property type="entry name" value="PYRIMIDINE/PURINE NUCLEOSIDE PHOSPHORYLASE"/>
    <property type="match status" value="1"/>
</dbReference>
<dbReference type="InterPro" id="IPR014710">
    <property type="entry name" value="RmlC-like_jellyroll"/>
</dbReference>
<keyword evidence="1 3" id="KW-0328">Glycosyltransferase</keyword>
<reference evidence="5" key="1">
    <citation type="journal article" date="2019" name="Int. J. Syst. Evol. Microbiol.">
        <title>The Global Catalogue of Microorganisms (GCM) 10K type strain sequencing project: providing services to taxonomists for standard genome sequencing and annotation.</title>
        <authorList>
            <consortium name="The Broad Institute Genomics Platform"/>
            <consortium name="The Broad Institute Genome Sequencing Center for Infectious Disease"/>
            <person name="Wu L."/>
            <person name="Ma J."/>
        </authorList>
    </citation>
    <scope>NUCLEOTIDE SEQUENCE [LARGE SCALE GENOMIC DNA]</scope>
    <source>
        <strain evidence="5">JCM 32226</strain>
    </source>
</reference>
<dbReference type="EC" id="2.4.2.2" evidence="3"/>
<comment type="catalytic activity">
    <reaction evidence="3">
        <text>uridine + phosphate = alpha-D-ribose 1-phosphate + uracil</text>
        <dbReference type="Rhea" id="RHEA:24388"/>
        <dbReference type="ChEBI" id="CHEBI:16704"/>
        <dbReference type="ChEBI" id="CHEBI:17568"/>
        <dbReference type="ChEBI" id="CHEBI:43474"/>
        <dbReference type="ChEBI" id="CHEBI:57720"/>
        <dbReference type="EC" id="2.4.2.2"/>
    </reaction>
</comment>
<protein>
    <recommendedName>
        <fullName evidence="3">Pyrimidine/purine nucleoside phosphorylase</fullName>
        <ecNumber evidence="3">2.4.2.1</ecNumber>
        <ecNumber evidence="3">2.4.2.2</ecNumber>
    </recommendedName>
    <alternativeName>
        <fullName evidence="3">Adenosine phosphorylase</fullName>
    </alternativeName>
    <alternativeName>
        <fullName evidence="3">Cytidine phosphorylase</fullName>
    </alternativeName>
    <alternativeName>
        <fullName evidence="3">Guanosine phosphorylase</fullName>
    </alternativeName>
    <alternativeName>
        <fullName evidence="3">Inosine phosphorylase</fullName>
    </alternativeName>
    <alternativeName>
        <fullName evidence="3">Thymidine phosphorylase</fullName>
    </alternativeName>
    <alternativeName>
        <fullName evidence="3">Uridine phosphorylase</fullName>
    </alternativeName>
    <alternativeName>
        <fullName evidence="3">Xanthosine phosphorylase</fullName>
    </alternativeName>
</protein>
<evidence type="ECO:0000313" key="4">
    <source>
        <dbReference type="EMBL" id="GAA4495209.1"/>
    </source>
</evidence>
<dbReference type="Proteomes" id="UP001501321">
    <property type="component" value="Unassembled WGS sequence"/>
</dbReference>
<dbReference type="EC" id="2.4.2.1" evidence="3"/>